<evidence type="ECO:0000313" key="8">
    <source>
        <dbReference type="EMBL" id="CAA9390333.1"/>
    </source>
</evidence>
<dbReference type="InterPro" id="IPR005524">
    <property type="entry name" value="DUF318"/>
</dbReference>
<evidence type="ECO:0000256" key="3">
    <source>
        <dbReference type="ARBA" id="ARBA00022475"/>
    </source>
</evidence>
<name>A0A6J4NNK1_9ACTN</name>
<keyword evidence="4 7" id="KW-0812">Transmembrane</keyword>
<feature type="transmembrane region" description="Helical" evidence="7">
    <location>
        <begin position="205"/>
        <end position="224"/>
    </location>
</feature>
<evidence type="ECO:0000256" key="4">
    <source>
        <dbReference type="ARBA" id="ARBA00022692"/>
    </source>
</evidence>
<feature type="transmembrane region" description="Helical" evidence="7">
    <location>
        <begin position="55"/>
        <end position="79"/>
    </location>
</feature>
<keyword evidence="3" id="KW-1003">Cell membrane</keyword>
<dbReference type="InterPro" id="IPR052923">
    <property type="entry name" value="UPF0718"/>
</dbReference>
<feature type="transmembrane region" description="Helical" evidence="7">
    <location>
        <begin position="149"/>
        <end position="168"/>
    </location>
</feature>
<dbReference type="AlphaFoldDB" id="A0A6J4NNK1"/>
<dbReference type="PANTHER" id="PTHR34184">
    <property type="entry name" value="UPF0718 PROTEIN YCGR"/>
    <property type="match status" value="1"/>
</dbReference>
<keyword evidence="6 7" id="KW-0472">Membrane</keyword>
<evidence type="ECO:0000256" key="5">
    <source>
        <dbReference type="ARBA" id="ARBA00022989"/>
    </source>
</evidence>
<comment type="similarity">
    <text evidence="2">Belongs to the UPF0718 family.</text>
</comment>
<protein>
    <submittedName>
        <fullName evidence="8">Uncharacterized membrane protein, YraQ family</fullName>
    </submittedName>
</protein>
<dbReference type="GO" id="GO:0005886">
    <property type="term" value="C:plasma membrane"/>
    <property type="evidence" value="ECO:0007669"/>
    <property type="project" value="UniProtKB-SubCell"/>
</dbReference>
<reference evidence="8" key="1">
    <citation type="submission" date="2020-02" db="EMBL/GenBank/DDBJ databases">
        <authorList>
            <person name="Meier V. D."/>
        </authorList>
    </citation>
    <scope>NUCLEOTIDE SEQUENCE</scope>
    <source>
        <strain evidence="8">AVDCRST_MAG35</strain>
    </source>
</reference>
<dbReference type="EMBL" id="CADCUY010000075">
    <property type="protein sequence ID" value="CAA9390333.1"/>
    <property type="molecule type" value="Genomic_DNA"/>
</dbReference>
<dbReference type="PANTHER" id="PTHR34184:SF4">
    <property type="entry name" value="UPF0718 PROTEIN YCGR"/>
    <property type="match status" value="1"/>
</dbReference>
<sequence length="321" mass="32318">DRGPARGPDPVVVGLIGLAAPTAALTLDATGALDRPAVQAWCTVLLAITLQATPFLVLGVVVSGILAAFVPAGAFTALLPRRQVLAVPVAGLSGAVLPGCECSSVPVAGRLVDRGVPAAAALTFLLAAPAINPVVIVATFVAFPGLPEVAAARFAAGLLAAVAVGLVWTRVRTPVRSRHPSAPTVVRAQRWAVLQQTAAHDFLHAGGYLVLGAALAATLQVVVPRSVLDVVAGNEVLAIAALAVLAVVLSICSEADAFVAAGLSQFSLTARLVFLTVGPMVDVKLVALQVGTFGRAFALRFAPLAFVCAVGSALLVAAVVL</sequence>
<accession>A0A6J4NNK1</accession>
<proteinExistence type="inferred from homology"/>
<evidence type="ECO:0000256" key="1">
    <source>
        <dbReference type="ARBA" id="ARBA00004651"/>
    </source>
</evidence>
<feature type="non-terminal residue" evidence="8">
    <location>
        <position position="1"/>
    </location>
</feature>
<evidence type="ECO:0000256" key="6">
    <source>
        <dbReference type="ARBA" id="ARBA00023136"/>
    </source>
</evidence>
<organism evidence="8">
    <name type="scientific">uncultured Quadrisphaera sp</name>
    <dbReference type="NCBI Taxonomy" id="904978"/>
    <lineage>
        <taxon>Bacteria</taxon>
        <taxon>Bacillati</taxon>
        <taxon>Actinomycetota</taxon>
        <taxon>Actinomycetes</taxon>
        <taxon>Kineosporiales</taxon>
        <taxon>Kineosporiaceae</taxon>
        <taxon>Quadrisphaera</taxon>
        <taxon>environmental samples</taxon>
    </lineage>
</organism>
<feature type="transmembrane region" description="Helical" evidence="7">
    <location>
        <begin position="297"/>
        <end position="320"/>
    </location>
</feature>
<gene>
    <name evidence="8" type="ORF">AVDCRST_MAG35-373</name>
</gene>
<feature type="transmembrane region" description="Helical" evidence="7">
    <location>
        <begin position="236"/>
        <end position="260"/>
    </location>
</feature>
<feature type="transmembrane region" description="Helical" evidence="7">
    <location>
        <begin position="119"/>
        <end position="143"/>
    </location>
</feature>
<dbReference type="Pfam" id="PF03773">
    <property type="entry name" value="ArsP_1"/>
    <property type="match status" value="1"/>
</dbReference>
<evidence type="ECO:0000256" key="2">
    <source>
        <dbReference type="ARBA" id="ARBA00006386"/>
    </source>
</evidence>
<keyword evidence="5 7" id="KW-1133">Transmembrane helix</keyword>
<comment type="subcellular location">
    <subcellularLocation>
        <location evidence="1">Cell membrane</location>
        <topology evidence="1">Multi-pass membrane protein</topology>
    </subcellularLocation>
</comment>
<evidence type="ECO:0000256" key="7">
    <source>
        <dbReference type="SAM" id="Phobius"/>
    </source>
</evidence>